<dbReference type="SUPFAM" id="SSF52425">
    <property type="entry name" value="Cryptochrome/photolyase, N-terminal domain"/>
    <property type="match status" value="1"/>
</dbReference>
<accession>A0A0B1TQD1</accession>
<dbReference type="InterPro" id="IPR036155">
    <property type="entry name" value="Crypto/Photolyase_N_sf"/>
</dbReference>
<reference evidence="1 2" key="1">
    <citation type="submission" date="2014-03" db="EMBL/GenBank/DDBJ databases">
        <title>Draft genome of the hookworm Oesophagostomum dentatum.</title>
        <authorList>
            <person name="Mitreva M."/>
        </authorList>
    </citation>
    <scope>NUCLEOTIDE SEQUENCE [LARGE SCALE GENOMIC DNA]</scope>
    <source>
        <strain evidence="1 2">OD-Hann</strain>
    </source>
</reference>
<keyword evidence="2" id="KW-1185">Reference proteome</keyword>
<dbReference type="EMBL" id="KN549207">
    <property type="protein sequence ID" value="KHJ99733.1"/>
    <property type="molecule type" value="Genomic_DNA"/>
</dbReference>
<dbReference type="Proteomes" id="UP000053660">
    <property type="component" value="Unassembled WGS sequence"/>
</dbReference>
<dbReference type="AlphaFoldDB" id="A0A0B1TQD1"/>
<protein>
    <submittedName>
        <fullName evidence="1">Uncharacterized protein</fullName>
    </submittedName>
</protein>
<sequence length="152" mass="17772">MNAMMPSFLVLADTHAEHERHPLHTTTEPTPLELHRREHVKQKRDAIEINFAHFTAHLVFRNARRSIDYLEHVLNATAFSHLWAACFFPEKSCPEFDDYQSVLNEELNDYHHRFGSSKASAHLVTQQKTHKTTDLTKQTPFAYRTLVYYLAP</sequence>
<gene>
    <name evidence="1" type="ORF">OESDEN_00289</name>
</gene>
<evidence type="ECO:0000313" key="1">
    <source>
        <dbReference type="EMBL" id="KHJ99733.1"/>
    </source>
</evidence>
<organism evidence="1 2">
    <name type="scientific">Oesophagostomum dentatum</name>
    <name type="common">Nodular worm</name>
    <dbReference type="NCBI Taxonomy" id="61180"/>
    <lineage>
        <taxon>Eukaryota</taxon>
        <taxon>Metazoa</taxon>
        <taxon>Ecdysozoa</taxon>
        <taxon>Nematoda</taxon>
        <taxon>Chromadorea</taxon>
        <taxon>Rhabditida</taxon>
        <taxon>Rhabditina</taxon>
        <taxon>Rhabditomorpha</taxon>
        <taxon>Strongyloidea</taxon>
        <taxon>Strongylidae</taxon>
        <taxon>Oesophagostomum</taxon>
    </lineage>
</organism>
<evidence type="ECO:0000313" key="2">
    <source>
        <dbReference type="Proteomes" id="UP000053660"/>
    </source>
</evidence>
<proteinExistence type="predicted"/>
<name>A0A0B1TQD1_OESDE</name>